<organism evidence="3 4">
    <name type="scientific">Pseudobacteriovorax antillogorgiicola</name>
    <dbReference type="NCBI Taxonomy" id="1513793"/>
    <lineage>
        <taxon>Bacteria</taxon>
        <taxon>Pseudomonadati</taxon>
        <taxon>Bdellovibrionota</taxon>
        <taxon>Oligoflexia</taxon>
        <taxon>Oligoflexales</taxon>
        <taxon>Pseudobacteriovoracaceae</taxon>
        <taxon>Pseudobacteriovorax</taxon>
    </lineage>
</organism>
<feature type="domain" description="Solute-binding protein family 3/N-terminal" evidence="2">
    <location>
        <begin position="43"/>
        <end position="244"/>
    </location>
</feature>
<dbReference type="PANTHER" id="PTHR35936">
    <property type="entry name" value="MEMBRANE-BOUND LYTIC MUREIN TRANSGLYCOSYLASE F"/>
    <property type="match status" value="1"/>
</dbReference>
<evidence type="ECO:0000256" key="1">
    <source>
        <dbReference type="ARBA" id="ARBA00022729"/>
    </source>
</evidence>
<keyword evidence="4" id="KW-1185">Reference proteome</keyword>
<dbReference type="SUPFAM" id="SSF53850">
    <property type="entry name" value="Periplasmic binding protein-like II"/>
    <property type="match status" value="1"/>
</dbReference>
<dbReference type="OrthoDB" id="5296667at2"/>
<dbReference type="EMBL" id="FWZT01000020">
    <property type="protein sequence ID" value="SMF59500.1"/>
    <property type="molecule type" value="Genomic_DNA"/>
</dbReference>
<dbReference type="STRING" id="1513793.SAMN06296036_1208"/>
<dbReference type="Proteomes" id="UP000192907">
    <property type="component" value="Unassembled WGS sequence"/>
</dbReference>
<evidence type="ECO:0000313" key="4">
    <source>
        <dbReference type="Proteomes" id="UP000192907"/>
    </source>
</evidence>
<dbReference type="Pfam" id="PF00497">
    <property type="entry name" value="SBP_bac_3"/>
    <property type="match status" value="1"/>
</dbReference>
<accession>A0A1Y6CFT9</accession>
<proteinExistence type="predicted"/>
<gene>
    <name evidence="3" type="ORF">SAMN06296036_1208</name>
</gene>
<sequence length="275" mass="32251">MLVIKFSFLVLISATLYSKPSYPKGEVSLVTGEWCPYLSSEFDFQGVFARIVTKAFELEGYRAQISFKPWARAYNDVKRGIHDGSIGWARTDKRKKLFYFSDDVLEQEQMIFHHKATLFDWSEMNDLKPYVLGLTRSFAYTKALQEMIDKGLIKAEISSSDEQNMKRLVLKRIDLFPVAKEVGICLIREKLSKEQRKKIVFHNKPLKVDGLGVIFPKNRSKSENFKEALNRGLKKLKEKGLFPKYIEESEINLYEKWTCEWMKDHWSLDFKNFDN</sequence>
<name>A0A1Y6CFT9_9BACT</name>
<reference evidence="4" key="1">
    <citation type="submission" date="2017-04" db="EMBL/GenBank/DDBJ databases">
        <authorList>
            <person name="Varghese N."/>
            <person name="Submissions S."/>
        </authorList>
    </citation>
    <scope>NUCLEOTIDE SEQUENCE [LARGE SCALE GENOMIC DNA]</scope>
    <source>
        <strain evidence="4">RKEM611</strain>
    </source>
</reference>
<dbReference type="PANTHER" id="PTHR35936:SF25">
    <property type="entry name" value="ABC TRANSPORTER SUBSTRATE-BINDING PROTEIN"/>
    <property type="match status" value="1"/>
</dbReference>
<evidence type="ECO:0000313" key="3">
    <source>
        <dbReference type="EMBL" id="SMF59500.1"/>
    </source>
</evidence>
<dbReference type="Gene3D" id="3.40.190.10">
    <property type="entry name" value="Periplasmic binding protein-like II"/>
    <property type="match status" value="2"/>
</dbReference>
<dbReference type="RefSeq" id="WP_132322985.1">
    <property type="nucleotide sequence ID" value="NZ_FWZT01000020.1"/>
</dbReference>
<keyword evidence="1" id="KW-0732">Signal</keyword>
<evidence type="ECO:0000259" key="2">
    <source>
        <dbReference type="Pfam" id="PF00497"/>
    </source>
</evidence>
<protein>
    <submittedName>
        <fullName evidence="3">Amino acid ABC transporter substrate-binding protein, PAAT family</fullName>
    </submittedName>
</protein>
<dbReference type="AlphaFoldDB" id="A0A1Y6CFT9"/>
<dbReference type="InterPro" id="IPR001638">
    <property type="entry name" value="Solute-binding_3/MltF_N"/>
</dbReference>